<evidence type="ECO:0000256" key="6">
    <source>
        <dbReference type="RuleBase" id="RU363132"/>
    </source>
</evidence>
<feature type="transmembrane region" description="Helical" evidence="6">
    <location>
        <begin position="89"/>
        <end position="107"/>
    </location>
</feature>
<dbReference type="EMBL" id="OX459122">
    <property type="protein sequence ID" value="CAI9107199.1"/>
    <property type="molecule type" value="Genomic_DNA"/>
</dbReference>
<keyword evidence="10" id="KW-1185">Reference proteome</keyword>
<evidence type="ECO:0000256" key="3">
    <source>
        <dbReference type="ARBA" id="ARBA00022824"/>
    </source>
</evidence>
<gene>
    <name evidence="9" type="ORF">OLC1_LOCUS15566</name>
</gene>
<protein>
    <recommendedName>
        <fullName evidence="6">Reticulon-like protein</fullName>
    </recommendedName>
</protein>
<dbReference type="InterPro" id="IPR045064">
    <property type="entry name" value="Reticulon-like"/>
</dbReference>
<feature type="region of interest" description="Disordered" evidence="7">
    <location>
        <begin position="1"/>
        <end position="35"/>
    </location>
</feature>
<feature type="transmembrane region" description="Helical" evidence="6">
    <location>
        <begin position="180"/>
        <end position="198"/>
    </location>
</feature>
<evidence type="ECO:0000256" key="7">
    <source>
        <dbReference type="SAM" id="MobiDB-lite"/>
    </source>
</evidence>
<dbReference type="InterPro" id="IPR003388">
    <property type="entry name" value="Reticulon"/>
</dbReference>
<keyword evidence="4 6" id="KW-1133">Transmembrane helix</keyword>
<evidence type="ECO:0000256" key="4">
    <source>
        <dbReference type="ARBA" id="ARBA00022989"/>
    </source>
</evidence>
<dbReference type="PANTHER" id="PTHR10994:SF177">
    <property type="entry name" value="RETICULON-LIKE PROTEIN B15"/>
    <property type="match status" value="1"/>
</dbReference>
<evidence type="ECO:0000313" key="9">
    <source>
        <dbReference type="EMBL" id="CAI9107199.1"/>
    </source>
</evidence>
<keyword evidence="5 6" id="KW-0472">Membrane</keyword>
<keyword evidence="3 6" id="KW-0256">Endoplasmic reticulum</keyword>
<reference evidence="9" key="1">
    <citation type="submission" date="2023-03" db="EMBL/GenBank/DDBJ databases">
        <authorList>
            <person name="Julca I."/>
        </authorList>
    </citation>
    <scope>NUCLEOTIDE SEQUENCE</scope>
</reference>
<comment type="subcellular location">
    <subcellularLocation>
        <location evidence="1 6">Endoplasmic reticulum membrane</location>
        <topology evidence="1 6">Multi-pass membrane protein</topology>
    </subcellularLocation>
</comment>
<feature type="compositionally biased region" description="Basic and acidic residues" evidence="7">
    <location>
        <begin position="12"/>
        <end position="22"/>
    </location>
</feature>
<evidence type="ECO:0000256" key="1">
    <source>
        <dbReference type="ARBA" id="ARBA00004477"/>
    </source>
</evidence>
<dbReference type="GO" id="GO:0009617">
    <property type="term" value="P:response to bacterium"/>
    <property type="evidence" value="ECO:0007669"/>
    <property type="project" value="InterPro"/>
</dbReference>
<dbReference type="Proteomes" id="UP001161247">
    <property type="component" value="Chromosome 5"/>
</dbReference>
<evidence type="ECO:0000259" key="8">
    <source>
        <dbReference type="PROSITE" id="PS50845"/>
    </source>
</evidence>
<keyword evidence="2 6" id="KW-0812">Transmembrane</keyword>
<evidence type="ECO:0000256" key="5">
    <source>
        <dbReference type="ARBA" id="ARBA00023136"/>
    </source>
</evidence>
<accession>A0AAV1DJS7</accession>
<dbReference type="GO" id="GO:0005789">
    <property type="term" value="C:endoplasmic reticulum membrane"/>
    <property type="evidence" value="ECO:0007669"/>
    <property type="project" value="UniProtKB-SubCell"/>
</dbReference>
<sequence length="239" mass="26969">MSSPVGNGTGSLEHRDRGHDSSSDDSDGDKKHKHSDKFHLFGRQKPVHSALGGGKPADIMLWRNKQVSASMLAAATVIWLLFERIGYHLLTFVCHALILLLALLFLWSNVSFFFNRSPLDFPEIVLPEGLCTGLALLLMDRFNQAFNFFREVASGRDLKKFLGGMLILWIVSKVGSWFDFLTLVYMVCVAMLTVPLLYEKHEDRVDAYAQQATVKLKKQYSLLDEKVLQKLPNIAPKQS</sequence>
<feature type="domain" description="Reticulon" evidence="8">
    <location>
        <begin position="56"/>
        <end position="239"/>
    </location>
</feature>
<dbReference type="AlphaFoldDB" id="A0AAV1DJS7"/>
<evidence type="ECO:0000313" key="10">
    <source>
        <dbReference type="Proteomes" id="UP001161247"/>
    </source>
</evidence>
<organism evidence="9 10">
    <name type="scientific">Oldenlandia corymbosa var. corymbosa</name>
    <dbReference type="NCBI Taxonomy" id="529605"/>
    <lineage>
        <taxon>Eukaryota</taxon>
        <taxon>Viridiplantae</taxon>
        <taxon>Streptophyta</taxon>
        <taxon>Embryophyta</taxon>
        <taxon>Tracheophyta</taxon>
        <taxon>Spermatophyta</taxon>
        <taxon>Magnoliopsida</taxon>
        <taxon>eudicotyledons</taxon>
        <taxon>Gunneridae</taxon>
        <taxon>Pentapetalae</taxon>
        <taxon>asterids</taxon>
        <taxon>lamiids</taxon>
        <taxon>Gentianales</taxon>
        <taxon>Rubiaceae</taxon>
        <taxon>Rubioideae</taxon>
        <taxon>Spermacoceae</taxon>
        <taxon>Hedyotis-Oldenlandia complex</taxon>
        <taxon>Oldenlandia</taxon>
    </lineage>
</organism>
<dbReference type="PROSITE" id="PS50845">
    <property type="entry name" value="RETICULON"/>
    <property type="match status" value="1"/>
</dbReference>
<evidence type="ECO:0000256" key="2">
    <source>
        <dbReference type="ARBA" id="ARBA00022692"/>
    </source>
</evidence>
<proteinExistence type="predicted"/>
<dbReference type="Pfam" id="PF02453">
    <property type="entry name" value="Reticulon"/>
    <property type="match status" value="1"/>
</dbReference>
<name>A0AAV1DJS7_OLDCO</name>
<dbReference type="PANTHER" id="PTHR10994">
    <property type="entry name" value="RETICULON"/>
    <property type="match status" value="1"/>
</dbReference>